<evidence type="ECO:0000256" key="1">
    <source>
        <dbReference type="ARBA" id="ARBA00023015"/>
    </source>
</evidence>
<dbReference type="SUPFAM" id="SSF46689">
    <property type="entry name" value="Homeodomain-like"/>
    <property type="match status" value="1"/>
</dbReference>
<evidence type="ECO:0000256" key="2">
    <source>
        <dbReference type="ARBA" id="ARBA00023125"/>
    </source>
</evidence>
<reference evidence="5 6" key="1">
    <citation type="submission" date="2021-01" db="EMBL/GenBank/DDBJ databases">
        <title>Whole genome shotgun sequence of Actinoplanes deccanensis NBRC 13994.</title>
        <authorList>
            <person name="Komaki H."/>
            <person name="Tamura T."/>
        </authorList>
    </citation>
    <scope>NUCLEOTIDE SEQUENCE [LARGE SCALE GENOMIC DNA]</scope>
    <source>
        <strain evidence="5 6">NBRC 13994</strain>
    </source>
</reference>
<dbReference type="SUPFAM" id="SSF51182">
    <property type="entry name" value="RmlC-like cupins"/>
    <property type="match status" value="1"/>
</dbReference>
<dbReference type="RefSeq" id="WP_203765048.1">
    <property type="nucleotide sequence ID" value="NZ_BAAABO010000036.1"/>
</dbReference>
<keyword evidence="6" id="KW-1185">Reference proteome</keyword>
<dbReference type="PROSITE" id="PS01124">
    <property type="entry name" value="HTH_ARAC_FAMILY_2"/>
    <property type="match status" value="1"/>
</dbReference>
<dbReference type="InterPro" id="IPR050204">
    <property type="entry name" value="AraC_XylS_family_regulators"/>
</dbReference>
<sequence length="282" mass="30296">MKFGDYQTAITRTFVPLTAAPLGTAPFRATLRPAGDGDLRVTTVAATPHRVRRTDDTAEAYALATIQVSGHSEVRQDGRTARLGPGDLVFCDSTRPFGFTFPDPFEQVVVQVPRRLVGETALRRATAVPLDGAGPVAAFFRALAPAVPARYVPHGIGLLSEALTLAAGSTPAPGELARERVREHLRRSFRDPGLDADAVAHACHLSRRALFRLFADEPESFAGELRRVRVTEAGRLLRLHPHRAVAELAADCGFGGETQLRRAFQAVTGMTPGAYRAARAGS</sequence>
<dbReference type="InterPro" id="IPR035418">
    <property type="entry name" value="AraC-bd_2"/>
</dbReference>
<dbReference type="Gene3D" id="1.10.10.60">
    <property type="entry name" value="Homeodomain-like"/>
    <property type="match status" value="1"/>
</dbReference>
<dbReference type="EMBL" id="BOMI01000070">
    <property type="protein sequence ID" value="GID75163.1"/>
    <property type="molecule type" value="Genomic_DNA"/>
</dbReference>
<dbReference type="Pfam" id="PF12833">
    <property type="entry name" value="HTH_18"/>
    <property type="match status" value="1"/>
</dbReference>
<protein>
    <submittedName>
        <fullName evidence="5">Transcriptional regulator</fullName>
    </submittedName>
</protein>
<dbReference type="InterPro" id="IPR018060">
    <property type="entry name" value="HTH_AraC"/>
</dbReference>
<evidence type="ECO:0000313" key="6">
    <source>
        <dbReference type="Proteomes" id="UP000609879"/>
    </source>
</evidence>
<organism evidence="5 6">
    <name type="scientific">Paractinoplanes deccanensis</name>
    <dbReference type="NCBI Taxonomy" id="113561"/>
    <lineage>
        <taxon>Bacteria</taxon>
        <taxon>Bacillati</taxon>
        <taxon>Actinomycetota</taxon>
        <taxon>Actinomycetes</taxon>
        <taxon>Micromonosporales</taxon>
        <taxon>Micromonosporaceae</taxon>
        <taxon>Paractinoplanes</taxon>
    </lineage>
</organism>
<dbReference type="InterPro" id="IPR011051">
    <property type="entry name" value="RmlC_Cupin_sf"/>
</dbReference>
<evidence type="ECO:0000313" key="5">
    <source>
        <dbReference type="EMBL" id="GID75163.1"/>
    </source>
</evidence>
<dbReference type="Proteomes" id="UP000609879">
    <property type="component" value="Unassembled WGS sequence"/>
</dbReference>
<gene>
    <name evidence="5" type="ORF">Ade02nite_38040</name>
</gene>
<dbReference type="SMART" id="SM00342">
    <property type="entry name" value="HTH_ARAC"/>
    <property type="match status" value="1"/>
</dbReference>
<evidence type="ECO:0000259" key="4">
    <source>
        <dbReference type="PROSITE" id="PS01124"/>
    </source>
</evidence>
<feature type="domain" description="HTH araC/xylS-type" evidence="4">
    <location>
        <begin position="179"/>
        <end position="278"/>
    </location>
</feature>
<accession>A0ABQ3Y5A1</accession>
<dbReference type="Pfam" id="PF14525">
    <property type="entry name" value="AraC_binding_2"/>
    <property type="match status" value="1"/>
</dbReference>
<proteinExistence type="predicted"/>
<keyword evidence="3" id="KW-0804">Transcription</keyword>
<keyword evidence="1" id="KW-0805">Transcription regulation</keyword>
<dbReference type="InterPro" id="IPR009057">
    <property type="entry name" value="Homeodomain-like_sf"/>
</dbReference>
<name>A0ABQ3Y5A1_9ACTN</name>
<dbReference type="PANTHER" id="PTHR46796">
    <property type="entry name" value="HTH-TYPE TRANSCRIPTIONAL ACTIVATOR RHAS-RELATED"/>
    <property type="match status" value="1"/>
</dbReference>
<dbReference type="PANTHER" id="PTHR46796:SF6">
    <property type="entry name" value="ARAC SUBFAMILY"/>
    <property type="match status" value="1"/>
</dbReference>
<comment type="caution">
    <text evidence="5">The sequence shown here is derived from an EMBL/GenBank/DDBJ whole genome shotgun (WGS) entry which is preliminary data.</text>
</comment>
<keyword evidence="2" id="KW-0238">DNA-binding</keyword>
<evidence type="ECO:0000256" key="3">
    <source>
        <dbReference type="ARBA" id="ARBA00023163"/>
    </source>
</evidence>